<dbReference type="Gene3D" id="3.40.50.1820">
    <property type="entry name" value="alpha/beta hydrolase"/>
    <property type="match status" value="2"/>
</dbReference>
<dbReference type="Proteomes" id="UP000307956">
    <property type="component" value="Unassembled WGS sequence"/>
</dbReference>
<dbReference type="GO" id="GO:0004806">
    <property type="term" value="F:triacylglycerol lipase activity"/>
    <property type="evidence" value="ECO:0007669"/>
    <property type="project" value="InterPro"/>
</dbReference>
<gene>
    <name evidence="1" type="ORF">E6O51_16425</name>
</gene>
<keyword evidence="1" id="KW-0378">Hydrolase</keyword>
<evidence type="ECO:0000313" key="1">
    <source>
        <dbReference type="EMBL" id="THF59301.1"/>
    </source>
</evidence>
<dbReference type="PANTHER" id="PTHR34853:SF1">
    <property type="entry name" value="LIPASE 5"/>
    <property type="match status" value="1"/>
</dbReference>
<reference evidence="1 2" key="1">
    <citation type="submission" date="2019-04" db="EMBL/GenBank/DDBJ databases">
        <title>Azoarcus rhizosphaerae sp. nov. isolated from rhizosphere of Ficus religiosa.</title>
        <authorList>
            <person name="Lin S.-Y."/>
            <person name="Hameed A."/>
            <person name="Hsu Y.-H."/>
            <person name="Young C.-C."/>
        </authorList>
    </citation>
    <scope>NUCLEOTIDE SEQUENCE [LARGE SCALE GENOMIC DNA]</scope>
    <source>
        <strain evidence="1 2">CC-YHH848</strain>
    </source>
</reference>
<proteinExistence type="predicted"/>
<organism evidence="1 2">
    <name type="scientific">Pseudothauera rhizosphaerae</name>
    <dbReference type="NCBI Taxonomy" id="2565932"/>
    <lineage>
        <taxon>Bacteria</taxon>
        <taxon>Pseudomonadati</taxon>
        <taxon>Pseudomonadota</taxon>
        <taxon>Betaproteobacteria</taxon>
        <taxon>Rhodocyclales</taxon>
        <taxon>Zoogloeaceae</taxon>
        <taxon>Pseudothauera</taxon>
    </lineage>
</organism>
<protein>
    <submittedName>
        <fullName evidence="1">Alpha/beta fold hydrolase</fullName>
    </submittedName>
</protein>
<dbReference type="Pfam" id="PF03583">
    <property type="entry name" value="LIP"/>
    <property type="match status" value="1"/>
</dbReference>
<dbReference type="InterPro" id="IPR005152">
    <property type="entry name" value="Lipase_secreted"/>
</dbReference>
<dbReference type="SUPFAM" id="SSF53474">
    <property type="entry name" value="alpha/beta-Hydrolases"/>
    <property type="match status" value="1"/>
</dbReference>
<accession>A0A4V3WAJ9</accession>
<dbReference type="OrthoDB" id="9955at2"/>
<evidence type="ECO:0000313" key="2">
    <source>
        <dbReference type="Proteomes" id="UP000307956"/>
    </source>
</evidence>
<dbReference type="EMBL" id="SSOD01000014">
    <property type="protein sequence ID" value="THF59301.1"/>
    <property type="molecule type" value="Genomic_DNA"/>
</dbReference>
<dbReference type="GO" id="GO:0016042">
    <property type="term" value="P:lipid catabolic process"/>
    <property type="evidence" value="ECO:0007669"/>
    <property type="project" value="InterPro"/>
</dbReference>
<comment type="caution">
    <text evidence="1">The sequence shown here is derived from an EMBL/GenBank/DDBJ whole genome shotgun (WGS) entry which is preliminary data.</text>
</comment>
<name>A0A4V3WAJ9_9RHOO</name>
<dbReference type="RefSeq" id="WP_136386086.1">
    <property type="nucleotide sequence ID" value="NZ_SSOD01000014.1"/>
</dbReference>
<dbReference type="PIRSF" id="PIRSF029171">
    <property type="entry name" value="Esterase_LipA"/>
    <property type="match status" value="1"/>
</dbReference>
<dbReference type="PANTHER" id="PTHR34853">
    <property type="match status" value="1"/>
</dbReference>
<dbReference type="InterPro" id="IPR029058">
    <property type="entry name" value="AB_hydrolase_fold"/>
</dbReference>
<keyword evidence="2" id="KW-1185">Reference proteome</keyword>
<dbReference type="AlphaFoldDB" id="A0A4V3WAJ9"/>
<sequence>MNPPRPRHAAGAQSQSRLRRATQGWLAAQALLLAACAGAGGGAGRSGELPAFYTPAPAELAGPPGSIIRHEALPGLVVPEGTAYRLLYRSTDPRDRPIAVSAVLVVPAAPAPAGGRPVVAWDHPTSGVVRRCAPSLSPDVPKTIQGLADLIARGYAVVATDYPGLGTPGPHPYLTGASEGRAVLDAVRAAHAFAPAQAGTRFVVWGHSQGGHASLFAAALAQDYAPELQLQGVAVAAPATRLRALLHTVPGTTMNASMVAMLLHSWSRVLGASLADMVPEADIPHVERLAATCIPPPWSGAEQPVLEPDPDLSFTILQDIAAIPPWGPFVTANTPGALPPAIPVFLAQGEADTTIAPALTAAYMSRLCAAGSWVRMVTLPGVDHRFIAREAAPLAARWIGDRFAGRPAPDDCPPPVR</sequence>